<dbReference type="RefSeq" id="WP_100899002.1">
    <property type="nucleotide sequence ID" value="NZ_CAWNNC010000001.1"/>
</dbReference>
<evidence type="ECO:0000256" key="7">
    <source>
        <dbReference type="ARBA" id="ARBA00023239"/>
    </source>
</evidence>
<dbReference type="KEGG" id="nfl:COO91_03280"/>
<dbReference type="GO" id="GO:0006508">
    <property type="term" value="P:proteolysis"/>
    <property type="evidence" value="ECO:0007669"/>
    <property type="project" value="UniProtKB-KW"/>
</dbReference>
<evidence type="ECO:0000256" key="8">
    <source>
        <dbReference type="RuleBase" id="RU364100"/>
    </source>
</evidence>
<reference evidence="9 10" key="1">
    <citation type="submission" date="2017-11" db="EMBL/GenBank/DDBJ databases">
        <title>Complete genome of a free-living desiccation-tolerant cyanobacterium and its photosynthetic adaptation to extreme terrestrial habitat.</title>
        <authorList>
            <person name="Shang J."/>
        </authorList>
    </citation>
    <scope>NUCLEOTIDE SEQUENCE [LARGE SCALE GENOMIC DNA]</scope>
    <source>
        <strain evidence="9 10">CCNUN1</strain>
    </source>
</reference>
<protein>
    <recommendedName>
        <fullName evidence="8">Abasic site processing protein</fullName>
        <ecNumber evidence="8">3.4.-.-</ecNumber>
    </recommendedName>
</protein>
<keyword evidence="6" id="KW-0238">DNA-binding</keyword>
<dbReference type="SUPFAM" id="SSF143081">
    <property type="entry name" value="BB1717-like"/>
    <property type="match status" value="1"/>
</dbReference>
<proteinExistence type="inferred from homology"/>
<dbReference type="OrthoDB" id="9782620at2"/>
<sequence length="241" mass="27275">MCGRFTLNQSAAALAEVFHVEPVVDLAAGYNIAPTQMVATVLENPESEKREFKQLYWGLIPSWAKDAGMGAKLINARAETVAEKPSFRSAFKHRRCLVIADGFYEWQRQQGKKQPFYFRLQDGQPFAFAGLWEKWRCLRQPEAGTPANEEIISCTILTTAANELLQPIHERMPVILKPEDYDLWLDSQVQTSQTLQQLLRPYPAPAMTSYPVSTLVNNSRHNSPECIIPLSEKNAPINQLN</sequence>
<accession>A0A2K8SPK4</accession>
<keyword evidence="10" id="KW-1185">Reference proteome</keyword>
<keyword evidence="2 8" id="KW-0645">Protease</keyword>
<dbReference type="GO" id="GO:0106300">
    <property type="term" value="P:protein-DNA covalent cross-linking repair"/>
    <property type="evidence" value="ECO:0007669"/>
    <property type="project" value="InterPro"/>
</dbReference>
<evidence type="ECO:0000256" key="6">
    <source>
        <dbReference type="ARBA" id="ARBA00023125"/>
    </source>
</evidence>
<dbReference type="Pfam" id="PF02586">
    <property type="entry name" value="SRAP"/>
    <property type="match status" value="1"/>
</dbReference>
<dbReference type="EC" id="3.4.-.-" evidence="8"/>
<dbReference type="Proteomes" id="UP000232003">
    <property type="component" value="Chromosome"/>
</dbReference>
<evidence type="ECO:0000256" key="2">
    <source>
        <dbReference type="ARBA" id="ARBA00022670"/>
    </source>
</evidence>
<evidence type="ECO:0000256" key="5">
    <source>
        <dbReference type="ARBA" id="ARBA00023124"/>
    </source>
</evidence>
<dbReference type="PANTHER" id="PTHR13604:SF0">
    <property type="entry name" value="ABASIC SITE PROCESSING PROTEIN HMCES"/>
    <property type="match status" value="1"/>
</dbReference>
<dbReference type="Gene3D" id="3.90.1680.10">
    <property type="entry name" value="SOS response associated peptidase-like"/>
    <property type="match status" value="1"/>
</dbReference>
<dbReference type="InterPro" id="IPR003738">
    <property type="entry name" value="SRAP"/>
</dbReference>
<dbReference type="GO" id="GO:0003697">
    <property type="term" value="F:single-stranded DNA binding"/>
    <property type="evidence" value="ECO:0007669"/>
    <property type="project" value="InterPro"/>
</dbReference>
<comment type="similarity">
    <text evidence="1 8">Belongs to the SOS response-associated peptidase family.</text>
</comment>
<dbReference type="InterPro" id="IPR036590">
    <property type="entry name" value="SRAP-like"/>
</dbReference>
<keyword evidence="5" id="KW-0190">Covalent protein-DNA linkage</keyword>
<evidence type="ECO:0000313" key="9">
    <source>
        <dbReference type="EMBL" id="AUB37338.1"/>
    </source>
</evidence>
<evidence type="ECO:0000256" key="1">
    <source>
        <dbReference type="ARBA" id="ARBA00008136"/>
    </source>
</evidence>
<evidence type="ECO:0000256" key="4">
    <source>
        <dbReference type="ARBA" id="ARBA00022801"/>
    </source>
</evidence>
<name>A0A2K8SPK4_9NOSO</name>
<keyword evidence="3" id="KW-0227">DNA damage</keyword>
<gene>
    <name evidence="9" type="ORF">COO91_03280</name>
</gene>
<dbReference type="GO" id="GO:0008233">
    <property type="term" value="F:peptidase activity"/>
    <property type="evidence" value="ECO:0007669"/>
    <property type="project" value="UniProtKB-KW"/>
</dbReference>
<dbReference type="AlphaFoldDB" id="A0A2K8SPK4"/>
<dbReference type="PANTHER" id="PTHR13604">
    <property type="entry name" value="DC12-RELATED"/>
    <property type="match status" value="1"/>
</dbReference>
<organism evidence="9 10">
    <name type="scientific">Nostoc flagelliforme CCNUN1</name>
    <dbReference type="NCBI Taxonomy" id="2038116"/>
    <lineage>
        <taxon>Bacteria</taxon>
        <taxon>Bacillati</taxon>
        <taxon>Cyanobacteriota</taxon>
        <taxon>Cyanophyceae</taxon>
        <taxon>Nostocales</taxon>
        <taxon>Nostocaceae</taxon>
        <taxon>Nostoc</taxon>
    </lineage>
</organism>
<dbReference type="GO" id="GO:0016829">
    <property type="term" value="F:lyase activity"/>
    <property type="evidence" value="ECO:0007669"/>
    <property type="project" value="UniProtKB-KW"/>
</dbReference>
<evidence type="ECO:0000256" key="3">
    <source>
        <dbReference type="ARBA" id="ARBA00022763"/>
    </source>
</evidence>
<keyword evidence="4 8" id="KW-0378">Hydrolase</keyword>
<dbReference type="EMBL" id="CP024785">
    <property type="protein sequence ID" value="AUB37338.1"/>
    <property type="molecule type" value="Genomic_DNA"/>
</dbReference>
<evidence type="ECO:0000313" key="10">
    <source>
        <dbReference type="Proteomes" id="UP000232003"/>
    </source>
</evidence>
<keyword evidence="7" id="KW-0456">Lyase</keyword>